<keyword evidence="2" id="KW-1185">Reference proteome</keyword>
<evidence type="ECO:0000313" key="1">
    <source>
        <dbReference type="EnsemblPlants" id="OB03G23320.1"/>
    </source>
</evidence>
<accession>J3LMQ6</accession>
<dbReference type="Gramene" id="OB03G23320.1">
    <property type="protein sequence ID" value="OB03G23320.1"/>
    <property type="gene ID" value="OB03G23320"/>
</dbReference>
<dbReference type="Proteomes" id="UP000006038">
    <property type="component" value="Chromosome 3"/>
</dbReference>
<evidence type="ECO:0000313" key="2">
    <source>
        <dbReference type="Proteomes" id="UP000006038"/>
    </source>
</evidence>
<dbReference type="AlphaFoldDB" id="J3LMQ6"/>
<dbReference type="HOGENOM" id="CLU_2609861_0_0_1"/>
<name>J3LMQ6_ORYBR</name>
<reference evidence="1" key="2">
    <citation type="submission" date="2013-04" db="UniProtKB">
        <authorList>
            <consortium name="EnsemblPlants"/>
        </authorList>
    </citation>
    <scope>IDENTIFICATION</scope>
</reference>
<organism evidence="1">
    <name type="scientific">Oryza brachyantha</name>
    <name type="common">malo sina</name>
    <dbReference type="NCBI Taxonomy" id="4533"/>
    <lineage>
        <taxon>Eukaryota</taxon>
        <taxon>Viridiplantae</taxon>
        <taxon>Streptophyta</taxon>
        <taxon>Embryophyta</taxon>
        <taxon>Tracheophyta</taxon>
        <taxon>Spermatophyta</taxon>
        <taxon>Magnoliopsida</taxon>
        <taxon>Liliopsida</taxon>
        <taxon>Poales</taxon>
        <taxon>Poaceae</taxon>
        <taxon>BOP clade</taxon>
        <taxon>Oryzoideae</taxon>
        <taxon>Oryzeae</taxon>
        <taxon>Oryzinae</taxon>
        <taxon>Oryza</taxon>
    </lineage>
</organism>
<protein>
    <submittedName>
        <fullName evidence="1">Uncharacterized protein</fullName>
    </submittedName>
</protein>
<reference evidence="1" key="1">
    <citation type="journal article" date="2013" name="Nat. Commun.">
        <title>Whole-genome sequencing of Oryza brachyantha reveals mechanisms underlying Oryza genome evolution.</title>
        <authorList>
            <person name="Chen J."/>
            <person name="Huang Q."/>
            <person name="Gao D."/>
            <person name="Wang J."/>
            <person name="Lang Y."/>
            <person name="Liu T."/>
            <person name="Li B."/>
            <person name="Bai Z."/>
            <person name="Luis Goicoechea J."/>
            <person name="Liang C."/>
            <person name="Chen C."/>
            <person name="Zhang W."/>
            <person name="Sun S."/>
            <person name="Liao Y."/>
            <person name="Zhang X."/>
            <person name="Yang L."/>
            <person name="Song C."/>
            <person name="Wang M."/>
            <person name="Shi J."/>
            <person name="Liu G."/>
            <person name="Liu J."/>
            <person name="Zhou H."/>
            <person name="Zhou W."/>
            <person name="Yu Q."/>
            <person name="An N."/>
            <person name="Chen Y."/>
            <person name="Cai Q."/>
            <person name="Wang B."/>
            <person name="Liu B."/>
            <person name="Min J."/>
            <person name="Huang Y."/>
            <person name="Wu H."/>
            <person name="Li Z."/>
            <person name="Zhang Y."/>
            <person name="Yin Y."/>
            <person name="Song W."/>
            <person name="Jiang J."/>
            <person name="Jackson S.A."/>
            <person name="Wing R.A."/>
            <person name="Wang J."/>
            <person name="Chen M."/>
        </authorList>
    </citation>
    <scope>NUCLEOTIDE SEQUENCE [LARGE SCALE GENOMIC DNA]</scope>
    <source>
        <strain evidence="1">cv. IRGC 101232</strain>
    </source>
</reference>
<proteinExistence type="predicted"/>
<dbReference type="EnsemblPlants" id="OB03G23320.1">
    <property type="protein sequence ID" value="OB03G23320.1"/>
    <property type="gene ID" value="OB03G23320"/>
</dbReference>
<sequence>MDKLQKIGSHCREIYGLDLSRELELTDPIFIVNFHGRLEMRLKLAFPLNSSAESFPQQTKITFIFCNFFAFIKHLECWV</sequence>